<keyword evidence="2" id="KW-1185">Reference proteome</keyword>
<name>A0ACB9FSX2_9ASTR</name>
<proteinExistence type="predicted"/>
<reference evidence="1 2" key="2">
    <citation type="journal article" date="2022" name="Mol. Ecol. Resour.">
        <title>The genomes of chicory, endive, great burdock and yacon provide insights into Asteraceae paleo-polyploidization history and plant inulin production.</title>
        <authorList>
            <person name="Fan W."/>
            <person name="Wang S."/>
            <person name="Wang H."/>
            <person name="Wang A."/>
            <person name="Jiang F."/>
            <person name="Liu H."/>
            <person name="Zhao H."/>
            <person name="Xu D."/>
            <person name="Zhang Y."/>
        </authorList>
    </citation>
    <scope>NUCLEOTIDE SEQUENCE [LARGE SCALE GENOMIC DNA]</scope>
    <source>
        <strain evidence="2">cv. Yunnan</strain>
        <tissue evidence="1">Leaves</tissue>
    </source>
</reference>
<accession>A0ACB9FSX2</accession>
<reference evidence="2" key="1">
    <citation type="journal article" date="2022" name="Mol. Ecol. Resour.">
        <title>The genomes of chicory, endive, great burdock and yacon provide insights into Asteraceae palaeo-polyploidization history and plant inulin production.</title>
        <authorList>
            <person name="Fan W."/>
            <person name="Wang S."/>
            <person name="Wang H."/>
            <person name="Wang A."/>
            <person name="Jiang F."/>
            <person name="Liu H."/>
            <person name="Zhao H."/>
            <person name="Xu D."/>
            <person name="Zhang Y."/>
        </authorList>
    </citation>
    <scope>NUCLEOTIDE SEQUENCE [LARGE SCALE GENOMIC DNA]</scope>
    <source>
        <strain evidence="2">cv. Yunnan</strain>
    </source>
</reference>
<sequence length="137" mass="15049">MARSPAEEAWIRQQQELFSNAGLENIRMRNGPLSGTNFTAENLDNSIHPLRLSPFPDLNSSMSGSSSEASGDWVSGGFIPDTNDPSTRNTRSTDELRTPNEVEATISMGKKWGVNLDNLEELVREVIDGEMVTIVVP</sequence>
<evidence type="ECO:0000313" key="1">
    <source>
        <dbReference type="EMBL" id="KAI3773846.1"/>
    </source>
</evidence>
<evidence type="ECO:0000313" key="2">
    <source>
        <dbReference type="Proteomes" id="UP001056120"/>
    </source>
</evidence>
<organism evidence="1 2">
    <name type="scientific">Smallanthus sonchifolius</name>
    <dbReference type="NCBI Taxonomy" id="185202"/>
    <lineage>
        <taxon>Eukaryota</taxon>
        <taxon>Viridiplantae</taxon>
        <taxon>Streptophyta</taxon>
        <taxon>Embryophyta</taxon>
        <taxon>Tracheophyta</taxon>
        <taxon>Spermatophyta</taxon>
        <taxon>Magnoliopsida</taxon>
        <taxon>eudicotyledons</taxon>
        <taxon>Gunneridae</taxon>
        <taxon>Pentapetalae</taxon>
        <taxon>asterids</taxon>
        <taxon>campanulids</taxon>
        <taxon>Asterales</taxon>
        <taxon>Asteraceae</taxon>
        <taxon>Asteroideae</taxon>
        <taxon>Heliantheae alliance</taxon>
        <taxon>Millerieae</taxon>
        <taxon>Smallanthus</taxon>
    </lineage>
</organism>
<dbReference type="EMBL" id="CM042033">
    <property type="protein sequence ID" value="KAI3773846.1"/>
    <property type="molecule type" value="Genomic_DNA"/>
</dbReference>
<protein>
    <submittedName>
        <fullName evidence="1">Uncharacterized protein</fullName>
    </submittedName>
</protein>
<gene>
    <name evidence="1" type="ORF">L1987_48383</name>
</gene>
<comment type="caution">
    <text evidence="1">The sequence shown here is derived from an EMBL/GenBank/DDBJ whole genome shotgun (WGS) entry which is preliminary data.</text>
</comment>
<dbReference type="Proteomes" id="UP001056120">
    <property type="component" value="Linkage Group LG16"/>
</dbReference>